<dbReference type="GO" id="GO:0009011">
    <property type="term" value="F:alpha-1,4-glucan glucosyltransferase (ADP-glucose donor) activity"/>
    <property type="evidence" value="ECO:0007669"/>
    <property type="project" value="UniProtKB-EC"/>
</dbReference>
<dbReference type="InterPro" id="IPR028098">
    <property type="entry name" value="Glyco_trans_4-like_N"/>
</dbReference>
<dbReference type="InterPro" id="IPR011875">
    <property type="entry name" value="M1P_synthase"/>
</dbReference>
<comment type="caution">
    <text evidence="1">The sequence shown here is derived from an EMBL/GenBank/DDBJ whole genome shotgun (WGS) entry which is preliminary data.</text>
</comment>
<dbReference type="PANTHER" id="PTHR45947">
    <property type="entry name" value="SULFOQUINOVOSYL TRANSFERASE SQD2"/>
    <property type="match status" value="1"/>
</dbReference>
<dbReference type="PANTHER" id="PTHR45947:SF3">
    <property type="entry name" value="SULFOQUINOVOSYL TRANSFERASE SQD2"/>
    <property type="match status" value="1"/>
</dbReference>
<name>A0A0K9ES07_9ACTO</name>
<protein>
    <submittedName>
        <fullName evidence="1">Glycosyltransferase</fullName>
        <ecNumber evidence="1">2.4.1.21</ecNumber>
    </submittedName>
</protein>
<dbReference type="Pfam" id="PF13439">
    <property type="entry name" value="Glyco_transf_4"/>
    <property type="match status" value="1"/>
</dbReference>
<sequence>MRIDLLTREYPPHVYGGAGVHVQELSKVLAPLAEVHVRAFDGPRSAAELAQMPAGVEVSGYDYPTSLDGANGALRTFGVDLPMAKDVEGADIVHSHTWYANMAGHIASILYGIPHVLSAHSLEPLRPWKREQLAGGYDLSCWMERTAYEGAAGVVAVSRAMREDILRCYPAVSPEKVRVIHNGIDLDAWKAPQTEAGWEEARTYFRSYGLDPDRPTIIFVGRITRQKGVPGLLRALRQVDKSVQVILCAGAPDTPQIAEETRQLVAALQAEREGVVWIEETLTQSQIVMLESCSTTFVTPSIYEPLGIVNLEAMGCGIPVVGTDTGGIPDCIVHGETGLLVPIEQKDDGSGTPLNPEKFEADLAAALNEVTANRERAREMGQAGRRRVEEHFSWTSIAEKTMDFYRDLLAGK</sequence>
<dbReference type="STRING" id="1657.ACU20_07570"/>
<dbReference type="EC" id="2.4.1.21" evidence="1"/>
<dbReference type="NCBIfam" id="TIGR02149">
    <property type="entry name" value="glgA_Coryne"/>
    <property type="match status" value="1"/>
</dbReference>
<dbReference type="Proteomes" id="UP000269974">
    <property type="component" value="Unassembled WGS sequence"/>
</dbReference>
<evidence type="ECO:0000313" key="1">
    <source>
        <dbReference type="EMBL" id="VDG76538.1"/>
    </source>
</evidence>
<accession>A0A0K9ES07</accession>
<dbReference type="GO" id="GO:0009250">
    <property type="term" value="P:glucan biosynthetic process"/>
    <property type="evidence" value="ECO:0007669"/>
    <property type="project" value="InterPro"/>
</dbReference>
<dbReference type="InterPro" id="IPR050194">
    <property type="entry name" value="Glycosyltransferase_grp1"/>
</dbReference>
<dbReference type="Pfam" id="PF00534">
    <property type="entry name" value="Glycos_transf_1"/>
    <property type="match status" value="1"/>
</dbReference>
<dbReference type="RefSeq" id="WP_049620341.1">
    <property type="nucleotide sequence ID" value="NZ_LFUS01000041.1"/>
</dbReference>
<keyword evidence="1" id="KW-0808">Transferase</keyword>
<proteinExistence type="predicted"/>
<keyword evidence="1" id="KW-0328">Glycosyltransferase</keyword>
<dbReference type="SUPFAM" id="SSF53756">
    <property type="entry name" value="UDP-Glycosyltransferase/glycogen phosphorylase"/>
    <property type="match status" value="1"/>
</dbReference>
<reference evidence="1 2" key="1">
    <citation type="submission" date="2018-11" db="EMBL/GenBank/DDBJ databases">
        <authorList>
            <consortium name="Pathogen Informatics"/>
        </authorList>
    </citation>
    <scope>NUCLEOTIDE SEQUENCE [LARGE SCALE GENOMIC DNA]</scope>
    <source>
        <strain evidence="1 2">NCTC10327</strain>
    </source>
</reference>
<dbReference type="AlphaFoldDB" id="A0A0K9ES07"/>
<dbReference type="CDD" id="cd03801">
    <property type="entry name" value="GT4_PimA-like"/>
    <property type="match status" value="1"/>
</dbReference>
<evidence type="ECO:0000313" key="2">
    <source>
        <dbReference type="Proteomes" id="UP000269974"/>
    </source>
</evidence>
<dbReference type="Gene3D" id="3.40.50.2000">
    <property type="entry name" value="Glycogen Phosphorylase B"/>
    <property type="match status" value="2"/>
</dbReference>
<dbReference type="GO" id="GO:1901137">
    <property type="term" value="P:carbohydrate derivative biosynthetic process"/>
    <property type="evidence" value="ECO:0007669"/>
    <property type="project" value="UniProtKB-ARBA"/>
</dbReference>
<dbReference type="InterPro" id="IPR001296">
    <property type="entry name" value="Glyco_trans_1"/>
</dbReference>
<organism evidence="1 2">
    <name type="scientific">Actinobaculum suis</name>
    <dbReference type="NCBI Taxonomy" id="1657"/>
    <lineage>
        <taxon>Bacteria</taxon>
        <taxon>Bacillati</taxon>
        <taxon>Actinomycetota</taxon>
        <taxon>Actinomycetes</taxon>
        <taxon>Actinomycetales</taxon>
        <taxon>Actinomycetaceae</taxon>
        <taxon>Actinobaculum</taxon>
    </lineage>
</organism>
<gene>
    <name evidence="1" type="primary">glgA</name>
    <name evidence="1" type="ORF">NCTC10327_01176</name>
</gene>
<dbReference type="EMBL" id="UYIO01000001">
    <property type="protein sequence ID" value="VDG76538.1"/>
    <property type="molecule type" value="Genomic_DNA"/>
</dbReference>